<gene>
    <name evidence="10" type="ORF">LANO_0C01860G</name>
</gene>
<dbReference type="PANTHER" id="PTHR15441">
    <property type="entry name" value="RIBONUCLEASE P PROTEIN SUBUNIT P14"/>
    <property type="match status" value="1"/>
</dbReference>
<name>A0A1G4J4F1_9SACH</name>
<dbReference type="SUPFAM" id="SSF160350">
    <property type="entry name" value="Rnp2-like"/>
    <property type="match status" value="1"/>
</dbReference>
<dbReference type="GO" id="GO:0033204">
    <property type="term" value="F:ribonuclease P RNA binding"/>
    <property type="evidence" value="ECO:0007669"/>
    <property type="project" value="TreeGrafter"/>
</dbReference>
<keyword evidence="11" id="KW-1185">Reference proteome</keyword>
<reference evidence="11" key="1">
    <citation type="submission" date="2016-03" db="EMBL/GenBank/DDBJ databases">
        <authorList>
            <person name="Devillers Hugo."/>
        </authorList>
    </citation>
    <scope>NUCLEOTIDE SEQUENCE [LARGE SCALE GENOMIC DNA]</scope>
</reference>
<comment type="similarity">
    <text evidence="3">Belongs to the eukaryotic/archaeal RNase P protein component 2 family.</text>
</comment>
<evidence type="ECO:0000256" key="7">
    <source>
        <dbReference type="ARBA" id="ARBA00023242"/>
    </source>
</evidence>
<comment type="function">
    <text evidence="9">Component of ribonuclease P, a protein complex that generates mature tRNA molecules by cleaving their 5'-ends. Also a component of RNase MRP, which cleaves pre-rRNA sequences.</text>
</comment>
<sequence>MVRLKSRYILFEVLYPEADTLDGTLKGRGNKDILLQHHRVSPGQITTKTIIYELRRVLQFNFGDYGAGKVNSLLQVKYFSNRTSTGIIRCSREDYELVIIALMLMNKLDEVEGLIINPVKVSGTIKRIEQHAIRRNERLLAIIHDNKERATEHFDSISDDDTED</sequence>
<dbReference type="AlphaFoldDB" id="A0A1G4J4F1"/>
<evidence type="ECO:0000313" key="11">
    <source>
        <dbReference type="Proteomes" id="UP000189911"/>
    </source>
</evidence>
<dbReference type="FunFam" id="3.30.70.3250:FF:000004">
    <property type="entry name" value="Ribonuclease P/MRP protein subunit POP5"/>
    <property type="match status" value="1"/>
</dbReference>
<dbReference type="GO" id="GO:0004526">
    <property type="term" value="F:ribonuclease P activity"/>
    <property type="evidence" value="ECO:0007669"/>
    <property type="project" value="UniProtKB-EC"/>
</dbReference>
<dbReference type="GO" id="GO:0001682">
    <property type="term" value="P:tRNA 5'-leader removal"/>
    <property type="evidence" value="ECO:0007669"/>
    <property type="project" value="InterPro"/>
</dbReference>
<dbReference type="GO" id="GO:0005730">
    <property type="term" value="C:nucleolus"/>
    <property type="evidence" value="ECO:0007669"/>
    <property type="project" value="TreeGrafter"/>
</dbReference>
<keyword evidence="6" id="KW-0378">Hydrolase</keyword>
<dbReference type="InterPro" id="IPR002759">
    <property type="entry name" value="Pop5/Rpp14/Rnp2-like"/>
</dbReference>
<keyword evidence="5" id="KW-0819">tRNA processing</keyword>
<evidence type="ECO:0000313" key="10">
    <source>
        <dbReference type="EMBL" id="SCU84605.1"/>
    </source>
</evidence>
<evidence type="ECO:0000256" key="3">
    <source>
        <dbReference type="ARBA" id="ARBA00010800"/>
    </source>
</evidence>
<evidence type="ECO:0000256" key="2">
    <source>
        <dbReference type="ARBA" id="ARBA00004123"/>
    </source>
</evidence>
<organism evidence="10 11">
    <name type="scientific">Lachancea nothofagi CBS 11611</name>
    <dbReference type="NCBI Taxonomy" id="1266666"/>
    <lineage>
        <taxon>Eukaryota</taxon>
        <taxon>Fungi</taxon>
        <taxon>Dikarya</taxon>
        <taxon>Ascomycota</taxon>
        <taxon>Saccharomycotina</taxon>
        <taxon>Saccharomycetes</taxon>
        <taxon>Saccharomycetales</taxon>
        <taxon>Saccharomycetaceae</taxon>
        <taxon>Lachancea</taxon>
    </lineage>
</organism>
<evidence type="ECO:0000256" key="5">
    <source>
        <dbReference type="ARBA" id="ARBA00022694"/>
    </source>
</evidence>
<proteinExistence type="inferred from homology"/>
<dbReference type="InterPro" id="IPR038085">
    <property type="entry name" value="Rnp2-like_sf"/>
</dbReference>
<dbReference type="EMBL" id="LT598446">
    <property type="protein sequence ID" value="SCU84605.1"/>
    <property type="molecule type" value="Genomic_DNA"/>
</dbReference>
<dbReference type="GO" id="GO:0000172">
    <property type="term" value="C:ribonuclease MRP complex"/>
    <property type="evidence" value="ECO:0007669"/>
    <property type="project" value="UniProtKB-ARBA"/>
</dbReference>
<dbReference type="OrthoDB" id="24745at2759"/>
<protein>
    <recommendedName>
        <fullName evidence="8">Ribonuclease P/MRP protein subunit POP5</fullName>
        <ecNumber evidence="4">3.1.26.5</ecNumber>
    </recommendedName>
</protein>
<keyword evidence="7" id="KW-0539">Nucleus</keyword>
<dbReference type="PANTHER" id="PTHR15441:SF2">
    <property type="entry name" value="RIBONUCLEASE P_MRP PROTEIN SUBUNIT POP5"/>
    <property type="match status" value="1"/>
</dbReference>
<dbReference type="Pfam" id="PF01900">
    <property type="entry name" value="RNase_P_Rpp14"/>
    <property type="match status" value="1"/>
</dbReference>
<dbReference type="GO" id="GO:0000460">
    <property type="term" value="P:maturation of 5.8S rRNA"/>
    <property type="evidence" value="ECO:0007669"/>
    <property type="project" value="UniProtKB-ARBA"/>
</dbReference>
<dbReference type="Proteomes" id="UP000189911">
    <property type="component" value="Chromosome C"/>
</dbReference>
<dbReference type="EC" id="3.1.26.5" evidence="4"/>
<evidence type="ECO:0000256" key="4">
    <source>
        <dbReference type="ARBA" id="ARBA00012179"/>
    </source>
</evidence>
<dbReference type="GO" id="GO:0030681">
    <property type="term" value="C:multimeric ribonuclease P complex"/>
    <property type="evidence" value="ECO:0007669"/>
    <property type="project" value="TreeGrafter"/>
</dbReference>
<evidence type="ECO:0000256" key="6">
    <source>
        <dbReference type="ARBA" id="ARBA00022801"/>
    </source>
</evidence>
<accession>A0A1G4J4F1</accession>
<comment type="catalytic activity">
    <reaction evidence="1">
        <text>Endonucleolytic cleavage of RNA, removing 5'-extranucleotides from tRNA precursor.</text>
        <dbReference type="EC" id="3.1.26.5"/>
    </reaction>
</comment>
<comment type="subcellular location">
    <subcellularLocation>
        <location evidence="2">Nucleus</location>
    </subcellularLocation>
</comment>
<evidence type="ECO:0000256" key="9">
    <source>
        <dbReference type="ARBA" id="ARBA00055200"/>
    </source>
</evidence>
<dbReference type="Gene3D" id="3.30.70.3250">
    <property type="entry name" value="Ribonuclease P, Pop5 subunit"/>
    <property type="match status" value="1"/>
</dbReference>
<evidence type="ECO:0000256" key="8">
    <source>
        <dbReference type="ARBA" id="ARBA00044198"/>
    </source>
</evidence>
<evidence type="ECO:0000256" key="1">
    <source>
        <dbReference type="ARBA" id="ARBA00000928"/>
    </source>
</evidence>